<evidence type="ECO:0000256" key="1">
    <source>
        <dbReference type="ARBA" id="ARBA00004429"/>
    </source>
</evidence>
<accession>A0ABY8SMQ3</accession>
<dbReference type="Proteomes" id="UP001240697">
    <property type="component" value="Chromosome"/>
</dbReference>
<evidence type="ECO:0000256" key="4">
    <source>
        <dbReference type="ARBA" id="ARBA00022692"/>
    </source>
</evidence>
<sequence length="471" mass="50080">MHQPLIHAPIGRALLRFSLPLWGGYVLQSLNTSVNAFWIGHYLGEAALSAAVHANNLLFVLIALVFGISQASNLLVAQAVGAGRWALARRITGSSASLFLGAALLMAALGWPLAAPLLLAMGAEPATTALAVDYLRVLFLALPPMLLLIFAAAVLRGTGDSRTPFVALLAVSLGDALLNPLFIFGAGPLPGLGMAGSALATLVANSLGLAGLLAWLRWQRLPLWIGWRQRRHWRPVPELLRCLVIKGLPMGLQMLVVSLSLVLMLALVNAHGTQAAAAYSAALQLWAYVQMPAIAVASACSTIAAQNVGAGHWPRVARTTRAGVLCHLLLTGCCVALVLVFERPVLALFLPEASAALEPALHINRIVLGSFLLLGVSNVLSGVVRSTGVVLVPLAILALALWGVRLPLAWRLQPLWGLDALWWSFPLSALVSMLLSLAYYHWGSWRQARLLSMTSPKRDDSAHQPSATCSP</sequence>
<keyword evidence="2" id="KW-0813">Transport</keyword>
<keyword evidence="3" id="KW-1003">Cell membrane</keyword>
<feature type="transmembrane region" description="Helical" evidence="7">
    <location>
        <begin position="167"/>
        <end position="186"/>
    </location>
</feature>
<feature type="transmembrane region" description="Helical" evidence="7">
    <location>
        <begin position="98"/>
        <end position="122"/>
    </location>
</feature>
<feature type="transmembrane region" description="Helical" evidence="7">
    <location>
        <begin position="57"/>
        <end position="77"/>
    </location>
</feature>
<dbReference type="InterPro" id="IPR052031">
    <property type="entry name" value="Membrane_Transporter-Flippase"/>
</dbReference>
<keyword evidence="9" id="KW-1185">Reference proteome</keyword>
<dbReference type="NCBIfam" id="TIGR00797">
    <property type="entry name" value="matE"/>
    <property type="match status" value="1"/>
</dbReference>
<dbReference type="PIRSF" id="PIRSF006603">
    <property type="entry name" value="DinF"/>
    <property type="match status" value="1"/>
</dbReference>
<feature type="transmembrane region" description="Helical" evidence="7">
    <location>
        <begin position="287"/>
        <end position="310"/>
    </location>
</feature>
<organism evidence="8 9">
    <name type="scientific">Comamonas resistens</name>
    <dbReference type="NCBI Taxonomy" id="3046670"/>
    <lineage>
        <taxon>Bacteria</taxon>
        <taxon>Pseudomonadati</taxon>
        <taxon>Pseudomonadota</taxon>
        <taxon>Betaproteobacteria</taxon>
        <taxon>Burkholderiales</taxon>
        <taxon>Comamonadaceae</taxon>
        <taxon>Comamonas</taxon>
    </lineage>
</organism>
<proteinExistence type="predicted"/>
<feature type="transmembrane region" description="Helical" evidence="7">
    <location>
        <begin position="134"/>
        <end position="155"/>
    </location>
</feature>
<dbReference type="CDD" id="cd13138">
    <property type="entry name" value="MATE_yoeA_like"/>
    <property type="match status" value="1"/>
</dbReference>
<evidence type="ECO:0000256" key="6">
    <source>
        <dbReference type="ARBA" id="ARBA00023136"/>
    </source>
</evidence>
<comment type="subcellular location">
    <subcellularLocation>
        <location evidence="1">Cell inner membrane</location>
        <topology evidence="1">Multi-pass membrane protein</topology>
    </subcellularLocation>
</comment>
<evidence type="ECO:0000256" key="7">
    <source>
        <dbReference type="SAM" id="Phobius"/>
    </source>
</evidence>
<reference evidence="8 9" key="1">
    <citation type="submission" date="2023-05" db="EMBL/GenBank/DDBJ databases">
        <authorList>
            <person name="Yin Y."/>
            <person name="Lu Z."/>
        </authorList>
    </citation>
    <scope>NUCLEOTIDE SEQUENCE [LARGE SCALE GENOMIC DNA]</scope>
    <source>
        <strain evidence="8 9">ZM22</strain>
    </source>
</reference>
<name>A0ABY8SMQ3_9BURK</name>
<feature type="transmembrane region" description="Helical" evidence="7">
    <location>
        <begin position="239"/>
        <end position="267"/>
    </location>
</feature>
<dbReference type="PANTHER" id="PTHR43549">
    <property type="entry name" value="MULTIDRUG RESISTANCE PROTEIN YPNP-RELATED"/>
    <property type="match status" value="1"/>
</dbReference>
<dbReference type="InterPro" id="IPR002528">
    <property type="entry name" value="MATE_fam"/>
</dbReference>
<keyword evidence="5 7" id="KW-1133">Transmembrane helix</keyword>
<dbReference type="EMBL" id="CP125947">
    <property type="protein sequence ID" value="WHS64357.1"/>
    <property type="molecule type" value="Genomic_DNA"/>
</dbReference>
<evidence type="ECO:0000256" key="5">
    <source>
        <dbReference type="ARBA" id="ARBA00022989"/>
    </source>
</evidence>
<dbReference type="PANTHER" id="PTHR43549:SF3">
    <property type="entry name" value="MULTIDRUG RESISTANCE PROTEIN YPNP-RELATED"/>
    <property type="match status" value="1"/>
</dbReference>
<protein>
    <submittedName>
        <fullName evidence="8">MATE family efflux transporter</fullName>
    </submittedName>
</protein>
<feature type="transmembrane region" description="Helical" evidence="7">
    <location>
        <begin position="388"/>
        <end position="408"/>
    </location>
</feature>
<evidence type="ECO:0000313" key="8">
    <source>
        <dbReference type="EMBL" id="WHS64357.1"/>
    </source>
</evidence>
<dbReference type="InterPro" id="IPR048279">
    <property type="entry name" value="MdtK-like"/>
</dbReference>
<keyword evidence="6 7" id="KW-0472">Membrane</keyword>
<evidence type="ECO:0000256" key="2">
    <source>
        <dbReference type="ARBA" id="ARBA00022448"/>
    </source>
</evidence>
<gene>
    <name evidence="8" type="ORF">QMY55_17890</name>
</gene>
<feature type="transmembrane region" description="Helical" evidence="7">
    <location>
        <begin position="361"/>
        <end position="381"/>
    </location>
</feature>
<feature type="transmembrane region" description="Helical" evidence="7">
    <location>
        <begin position="322"/>
        <end position="341"/>
    </location>
</feature>
<feature type="transmembrane region" description="Helical" evidence="7">
    <location>
        <begin position="420"/>
        <end position="440"/>
    </location>
</feature>
<dbReference type="Pfam" id="PF01554">
    <property type="entry name" value="MatE"/>
    <property type="match status" value="2"/>
</dbReference>
<feature type="transmembrane region" description="Helical" evidence="7">
    <location>
        <begin position="198"/>
        <end position="218"/>
    </location>
</feature>
<evidence type="ECO:0000256" key="3">
    <source>
        <dbReference type="ARBA" id="ARBA00022475"/>
    </source>
</evidence>
<keyword evidence="4 7" id="KW-0812">Transmembrane</keyword>
<evidence type="ECO:0000313" key="9">
    <source>
        <dbReference type="Proteomes" id="UP001240697"/>
    </source>
</evidence>
<dbReference type="RefSeq" id="WP_283485497.1">
    <property type="nucleotide sequence ID" value="NZ_CP125947.1"/>
</dbReference>